<name>A0ABS6B7L8_9NOCA</name>
<organism evidence="1 2">
    <name type="scientific">Nocardia albiluteola</name>
    <dbReference type="NCBI Taxonomy" id="2842303"/>
    <lineage>
        <taxon>Bacteria</taxon>
        <taxon>Bacillati</taxon>
        <taxon>Actinomycetota</taxon>
        <taxon>Actinomycetes</taxon>
        <taxon>Mycobacteriales</taxon>
        <taxon>Nocardiaceae</taxon>
        <taxon>Nocardia</taxon>
    </lineage>
</organism>
<gene>
    <name evidence="1" type="ORF">KO481_28195</name>
</gene>
<protein>
    <submittedName>
        <fullName evidence="1">Uncharacterized protein</fullName>
    </submittedName>
</protein>
<dbReference type="RefSeq" id="WP_215921507.1">
    <property type="nucleotide sequence ID" value="NZ_JAHKNI010000010.1"/>
</dbReference>
<proteinExistence type="predicted"/>
<keyword evidence="2" id="KW-1185">Reference proteome</keyword>
<evidence type="ECO:0000313" key="1">
    <source>
        <dbReference type="EMBL" id="MBU3065396.1"/>
    </source>
</evidence>
<reference evidence="1 2" key="1">
    <citation type="submission" date="2021-06" db="EMBL/GenBank/DDBJ databases">
        <title>Actinomycetes sequencing.</title>
        <authorList>
            <person name="Shan Q."/>
        </authorList>
    </citation>
    <scope>NUCLEOTIDE SEQUENCE [LARGE SCALE GENOMIC DNA]</scope>
    <source>
        <strain evidence="1 2">NEAU-G5</strain>
    </source>
</reference>
<sequence>MQFNVTLADPSLVTPAFDDVVTGVDAALRDLGYTTTNAGGHAPEHIDVVFGHYVAPERFPDRSVVYQLEPVCGHTLRMGHVALDALRPNVVWDYSRLNVEQLRARGVHAHYVPIGHHPCLQRVPSMPEQEVDVLFYGRGTQRRLAILSALRRAGLRTIHVGHGIHGSALDQIIGSAKVVLNLHALTEYRVLETVRVGYLLSNRKAVVAEVGHSDDDDDELGGGIAAVPYPQLVDACVDLVRDDAARAELEAAGFAAISRRPTTDILAGVLHTAEALDPLAGAWGPRY</sequence>
<dbReference type="EMBL" id="JAHKNI010000010">
    <property type="protein sequence ID" value="MBU3065396.1"/>
    <property type="molecule type" value="Genomic_DNA"/>
</dbReference>
<accession>A0ABS6B7L8</accession>
<evidence type="ECO:0000313" key="2">
    <source>
        <dbReference type="Proteomes" id="UP000733379"/>
    </source>
</evidence>
<comment type="caution">
    <text evidence="1">The sequence shown here is derived from an EMBL/GenBank/DDBJ whole genome shotgun (WGS) entry which is preliminary data.</text>
</comment>
<dbReference type="Proteomes" id="UP000733379">
    <property type="component" value="Unassembled WGS sequence"/>
</dbReference>